<evidence type="ECO:0000256" key="5">
    <source>
        <dbReference type="PROSITE-ProRule" id="PRU00176"/>
    </source>
</evidence>
<feature type="domain" description="RRM" evidence="7">
    <location>
        <begin position="31"/>
        <end position="114"/>
    </location>
</feature>
<dbReference type="GO" id="GO:0005737">
    <property type="term" value="C:cytoplasm"/>
    <property type="evidence" value="ECO:0007669"/>
    <property type="project" value="UniProtKB-SubCell"/>
</dbReference>
<reference evidence="9" key="1">
    <citation type="submission" date="2015-05" db="EMBL/GenBank/DDBJ databases">
        <authorList>
            <person name="Wilson R.K."/>
            <person name="Warren W.C."/>
            <person name="Olafson P."/>
        </authorList>
    </citation>
    <scope>NUCLEOTIDE SEQUENCE [LARGE SCALE GENOMIC DNA]</scope>
    <source>
        <strain evidence="9">USDA</strain>
    </source>
</reference>
<evidence type="ECO:0000256" key="4">
    <source>
        <dbReference type="ARBA" id="ARBA00022884"/>
    </source>
</evidence>
<evidence type="ECO:0000256" key="2">
    <source>
        <dbReference type="ARBA" id="ARBA00022490"/>
    </source>
</evidence>
<dbReference type="Pfam" id="PF00076">
    <property type="entry name" value="RRM_1"/>
    <property type="match status" value="2"/>
</dbReference>
<dbReference type="EnsemblMetazoa" id="SCAU006797-RB">
    <property type="protein sequence ID" value="SCAU006797-PB"/>
    <property type="gene ID" value="SCAU006797"/>
</dbReference>
<keyword evidence="4 5" id="KW-0694">RNA-binding</keyword>
<dbReference type="STRING" id="35570.A0A1I8PCI3"/>
<gene>
    <name evidence="8" type="primary">106083477</name>
</gene>
<keyword evidence="3" id="KW-0677">Repeat</keyword>
<evidence type="ECO:0000313" key="9">
    <source>
        <dbReference type="Proteomes" id="UP000095300"/>
    </source>
</evidence>
<reference evidence="8" key="2">
    <citation type="submission" date="2020-05" db="UniProtKB">
        <authorList>
            <consortium name="EnsemblMetazoa"/>
        </authorList>
    </citation>
    <scope>IDENTIFICATION</scope>
    <source>
        <strain evidence="8">USDA</strain>
    </source>
</reference>
<dbReference type="SMART" id="SM00360">
    <property type="entry name" value="RRM"/>
    <property type="match status" value="2"/>
</dbReference>
<proteinExistence type="predicted"/>
<evidence type="ECO:0000256" key="3">
    <source>
        <dbReference type="ARBA" id="ARBA00022737"/>
    </source>
</evidence>
<dbReference type="PROSITE" id="PS50102">
    <property type="entry name" value="RRM"/>
    <property type="match status" value="2"/>
</dbReference>
<name>A0A1I8PCI3_STOCA</name>
<dbReference type="FunFam" id="3.30.70.330:FF:000040">
    <property type="entry name" value="Heterogeneous nuclear ribonucleoprotein A2/B1"/>
    <property type="match status" value="1"/>
</dbReference>
<dbReference type="InterPro" id="IPR000504">
    <property type="entry name" value="RRM_dom"/>
</dbReference>
<dbReference type="InterPro" id="IPR012677">
    <property type="entry name" value="Nucleotide-bd_a/b_plait_sf"/>
</dbReference>
<comment type="subcellular location">
    <subcellularLocation>
        <location evidence="1">Cytoplasm</location>
    </subcellularLocation>
</comment>
<keyword evidence="9" id="KW-1185">Reference proteome</keyword>
<protein>
    <recommendedName>
        <fullName evidence="7">RRM domain-containing protein</fullName>
    </recommendedName>
</protein>
<dbReference type="GO" id="GO:0006417">
    <property type="term" value="P:regulation of translation"/>
    <property type="evidence" value="ECO:0007669"/>
    <property type="project" value="TreeGrafter"/>
</dbReference>
<dbReference type="EnsemblMetazoa" id="SCAU006797-RC">
    <property type="protein sequence ID" value="SCAU006797-PC"/>
    <property type="gene ID" value="SCAU006797"/>
</dbReference>
<feature type="region of interest" description="Disordered" evidence="6">
    <location>
        <begin position="344"/>
        <end position="372"/>
    </location>
</feature>
<dbReference type="GO" id="GO:0098687">
    <property type="term" value="C:chromosomal region"/>
    <property type="evidence" value="ECO:0007669"/>
    <property type="project" value="UniProtKB-ARBA"/>
</dbReference>
<accession>A0A1I8PCI3</accession>
<evidence type="ECO:0000256" key="6">
    <source>
        <dbReference type="SAM" id="MobiDB-lite"/>
    </source>
</evidence>
<dbReference type="GO" id="GO:0003729">
    <property type="term" value="F:mRNA binding"/>
    <property type="evidence" value="ECO:0007669"/>
    <property type="project" value="TreeGrafter"/>
</dbReference>
<keyword evidence="2" id="KW-0963">Cytoplasm</keyword>
<dbReference type="VEuPathDB" id="VectorBase:SCAU006797"/>
<organism evidence="8 9">
    <name type="scientific">Stomoxys calcitrans</name>
    <name type="common">Stable fly</name>
    <name type="synonym">Conops calcitrans</name>
    <dbReference type="NCBI Taxonomy" id="35570"/>
    <lineage>
        <taxon>Eukaryota</taxon>
        <taxon>Metazoa</taxon>
        <taxon>Ecdysozoa</taxon>
        <taxon>Arthropoda</taxon>
        <taxon>Hexapoda</taxon>
        <taxon>Insecta</taxon>
        <taxon>Pterygota</taxon>
        <taxon>Neoptera</taxon>
        <taxon>Endopterygota</taxon>
        <taxon>Diptera</taxon>
        <taxon>Brachycera</taxon>
        <taxon>Muscomorpha</taxon>
        <taxon>Muscoidea</taxon>
        <taxon>Muscidae</taxon>
        <taxon>Stomoxys</taxon>
    </lineage>
</organism>
<evidence type="ECO:0000259" key="7">
    <source>
        <dbReference type="PROSITE" id="PS50102"/>
    </source>
</evidence>
<dbReference type="PANTHER" id="PTHR48032">
    <property type="entry name" value="RNA-BINDING PROTEIN MUSASHI HOMOLOG RBP6"/>
    <property type="match status" value="1"/>
</dbReference>
<evidence type="ECO:0000256" key="1">
    <source>
        <dbReference type="ARBA" id="ARBA00004496"/>
    </source>
</evidence>
<dbReference type="InterPro" id="IPR035979">
    <property type="entry name" value="RBD_domain_sf"/>
</dbReference>
<dbReference type="Gene3D" id="3.30.70.330">
    <property type="match status" value="2"/>
</dbReference>
<dbReference type="SUPFAM" id="SSF54928">
    <property type="entry name" value="RNA-binding domain, RBD"/>
    <property type="match status" value="1"/>
</dbReference>
<dbReference type="PANTHER" id="PTHR48032:SF18">
    <property type="entry name" value="RRM DOMAIN-CONTAINING PROTEIN"/>
    <property type="match status" value="1"/>
</dbReference>
<feature type="domain" description="RRM" evidence="7">
    <location>
        <begin position="122"/>
        <end position="214"/>
    </location>
</feature>
<sequence length="372" mass="40907">MIKKEELDESYEYERKDQVKPVVPAADDYLRKMFLGGLTPNTNEDMVRNFFYQFGEIDDIVIMRDSATKRSRGFGFVTFKSASSVDKAQAARPHVVDGRTIDSKRALPRSETAKSESNGMVRKIFVGGLKDYHDEEALKEYFQQFGKVVSVNILVDKNTGRKRGFAFVEFDDYDVVDKVVLRKTHTIKYMLVDVKKSNYKQVQAKRLELQQQQNGAMGMAPQANDPNAAGAYAQAPYSQQAAYSYPPPQAYAGWGYPPPAAPYTQQPPAYGAYAAPPTTQNAAPQQSWNTYAAAPAWGQQGAYSSPPAANTWSATTAAAPNGYSAPPANGWTAAAPAAQCPTTNFGNYQQSYNGGPQKSSSLQANRMNPYSV</sequence>
<dbReference type="Proteomes" id="UP000095300">
    <property type="component" value="Unassembled WGS sequence"/>
</dbReference>
<evidence type="ECO:0000313" key="8">
    <source>
        <dbReference type="EnsemblMetazoa" id="SCAU006797-PC"/>
    </source>
</evidence>
<dbReference type="AlphaFoldDB" id="A0A1I8PCI3"/>
<dbReference type="OrthoDB" id="1875751at2759"/>
<dbReference type="KEGG" id="scac:106083477"/>